<dbReference type="Pfam" id="PF01416">
    <property type="entry name" value="PseudoU_synth_1"/>
    <property type="match status" value="2"/>
</dbReference>
<dbReference type="GO" id="GO:0160147">
    <property type="term" value="F:tRNA pseudouridine(38-40) synthase activity"/>
    <property type="evidence" value="ECO:0007669"/>
    <property type="project" value="UniProtKB-EC"/>
</dbReference>
<evidence type="ECO:0000259" key="8">
    <source>
        <dbReference type="Pfam" id="PF01416"/>
    </source>
</evidence>
<dbReference type="GO" id="GO:0003723">
    <property type="term" value="F:RNA binding"/>
    <property type="evidence" value="ECO:0007669"/>
    <property type="project" value="InterPro"/>
</dbReference>
<evidence type="ECO:0000256" key="2">
    <source>
        <dbReference type="ARBA" id="ARBA00022694"/>
    </source>
</evidence>
<dbReference type="RefSeq" id="WP_048385818.1">
    <property type="nucleotide sequence ID" value="NZ_CP011494.1"/>
</dbReference>
<dbReference type="HAMAP" id="MF_00171">
    <property type="entry name" value="TruA"/>
    <property type="match status" value="1"/>
</dbReference>
<comment type="function">
    <text evidence="4">Formation of pseudouridine at positions 38, 39 and 40 in the anticodon stem and loop of transfer RNAs.</text>
</comment>
<protein>
    <recommendedName>
        <fullName evidence="4">tRNA pseudouridine synthase A</fullName>
        <ecNumber evidence="4">5.4.99.12</ecNumber>
    </recommendedName>
    <alternativeName>
        <fullName evidence="4">tRNA pseudouridine(38-40) synthase</fullName>
    </alternativeName>
    <alternativeName>
        <fullName evidence="4">tRNA pseudouridylate synthase I</fullName>
    </alternativeName>
    <alternativeName>
        <fullName evidence="4">tRNA-uridine isomerase I</fullName>
    </alternativeName>
</protein>
<dbReference type="NCBIfam" id="TIGR00071">
    <property type="entry name" value="hisT_truA"/>
    <property type="match status" value="1"/>
</dbReference>
<feature type="domain" description="Pseudouridine synthase I TruA alpha/beta" evidence="8">
    <location>
        <begin position="24"/>
        <end position="119"/>
    </location>
</feature>
<dbReference type="InterPro" id="IPR020103">
    <property type="entry name" value="PsdUridine_synth_cat_dom_sf"/>
</dbReference>
<comment type="caution">
    <text evidence="4">Lacks conserved residue(s) required for the propagation of feature annotation.</text>
</comment>
<comment type="similarity">
    <text evidence="1 4 7">Belongs to the tRNA pseudouridine synthase TruA family.</text>
</comment>
<dbReference type="InterPro" id="IPR001406">
    <property type="entry name" value="PsdUridine_synth_TruA"/>
</dbReference>
<dbReference type="STRING" id="330734.ABA45_10070"/>
<dbReference type="PATRIC" id="fig|330734.3.peg.2117"/>
<sequence>MFLEPQALTADTPIGNGRVALVLEYDGREFHGWQQQKSGIRAVQQQLAKAASKVADHDVELVCAGRTDAGVHASYQLVHFDTPSLRTMRSWVMGINTASPFDISVRWAGQCQGDFHARFSAVYRRYRYIIYNNPVRPSIQRGQVSWNFQPLNAENMHQAAQALVGEHDFSAFRAAGCQSHSPIRFLQNISVRRKGDYLVIDVQANAFLHHMVRNIAGALMAVGCQEQTPDWIGQVLATKDRRQAGVTAPPDGLYLVDVGYPVEFGIPQPSCGPAFAEPWFSAEQNRPVPATHIHCKQRPSNCG</sequence>
<dbReference type="InterPro" id="IPR020095">
    <property type="entry name" value="PsdUridine_synth_TruA_C"/>
</dbReference>
<evidence type="ECO:0000256" key="4">
    <source>
        <dbReference type="HAMAP-Rule" id="MF_00171"/>
    </source>
</evidence>
<dbReference type="EMBL" id="CP011494">
    <property type="protein sequence ID" value="AKO52713.1"/>
    <property type="molecule type" value="Genomic_DNA"/>
</dbReference>
<dbReference type="SUPFAM" id="SSF55120">
    <property type="entry name" value="Pseudouridine synthase"/>
    <property type="match status" value="1"/>
</dbReference>
<comment type="catalytic activity">
    <reaction evidence="4 7">
        <text>uridine(38/39/40) in tRNA = pseudouridine(38/39/40) in tRNA</text>
        <dbReference type="Rhea" id="RHEA:22376"/>
        <dbReference type="Rhea" id="RHEA-COMP:10085"/>
        <dbReference type="Rhea" id="RHEA-COMP:10087"/>
        <dbReference type="ChEBI" id="CHEBI:65314"/>
        <dbReference type="ChEBI" id="CHEBI:65315"/>
        <dbReference type="EC" id="5.4.99.12"/>
    </reaction>
</comment>
<evidence type="ECO:0000256" key="1">
    <source>
        <dbReference type="ARBA" id="ARBA00009375"/>
    </source>
</evidence>
<evidence type="ECO:0000256" key="6">
    <source>
        <dbReference type="PIRSR" id="PIRSR001430-2"/>
    </source>
</evidence>
<reference evidence="9 10" key="1">
    <citation type="submission" date="2015-05" db="EMBL/GenBank/DDBJ databases">
        <title>Complete genome of Marinobacter psychrophilus strain 20041T isolated from sea-ice of the Canadian Basin.</title>
        <authorList>
            <person name="Song L."/>
            <person name="Ren L."/>
            <person name="Yu Y."/>
            <person name="Wang X."/>
        </authorList>
    </citation>
    <scope>NUCLEOTIDE SEQUENCE [LARGE SCALE GENOMIC DNA]</scope>
    <source>
        <strain evidence="9 10">20041</strain>
    </source>
</reference>
<gene>
    <name evidence="4" type="primary">truA</name>
    <name evidence="9" type="ORF">ABA45_10070</name>
</gene>
<dbReference type="Gene3D" id="3.30.70.660">
    <property type="entry name" value="Pseudouridine synthase I, catalytic domain, C-terminal subdomain"/>
    <property type="match status" value="1"/>
</dbReference>
<dbReference type="Proteomes" id="UP000036406">
    <property type="component" value="Chromosome"/>
</dbReference>
<organism evidence="9 10">
    <name type="scientific">Marinobacter psychrophilus</name>
    <dbReference type="NCBI Taxonomy" id="330734"/>
    <lineage>
        <taxon>Bacteria</taxon>
        <taxon>Pseudomonadati</taxon>
        <taxon>Pseudomonadota</taxon>
        <taxon>Gammaproteobacteria</taxon>
        <taxon>Pseudomonadales</taxon>
        <taxon>Marinobacteraceae</taxon>
        <taxon>Marinobacter</taxon>
    </lineage>
</organism>
<proteinExistence type="inferred from homology"/>
<evidence type="ECO:0000256" key="3">
    <source>
        <dbReference type="ARBA" id="ARBA00023235"/>
    </source>
</evidence>
<dbReference type="EC" id="5.4.99.12" evidence="4"/>
<feature type="active site" description="Nucleophile" evidence="4 5">
    <location>
        <position position="68"/>
    </location>
</feature>
<comment type="subunit">
    <text evidence="4">Homodimer.</text>
</comment>
<evidence type="ECO:0000256" key="7">
    <source>
        <dbReference type="RuleBase" id="RU003792"/>
    </source>
</evidence>
<keyword evidence="10" id="KW-1185">Reference proteome</keyword>
<keyword evidence="2 4" id="KW-0819">tRNA processing</keyword>
<feature type="domain" description="Pseudouridine synthase I TruA alpha/beta" evidence="8">
    <location>
        <begin position="159"/>
        <end position="261"/>
    </location>
</feature>
<feature type="binding site" evidence="4 6">
    <location>
        <position position="126"/>
    </location>
    <ligand>
        <name>substrate</name>
    </ligand>
</feature>
<dbReference type="FunFam" id="3.30.70.580:FF:000001">
    <property type="entry name" value="tRNA pseudouridine synthase A"/>
    <property type="match status" value="1"/>
</dbReference>
<dbReference type="PIRSF" id="PIRSF001430">
    <property type="entry name" value="tRNA_psdUrid_synth"/>
    <property type="match status" value="1"/>
</dbReference>
<accession>A0A0H4I4P6</accession>
<dbReference type="GO" id="GO:0031119">
    <property type="term" value="P:tRNA pseudouridine synthesis"/>
    <property type="evidence" value="ECO:0007669"/>
    <property type="project" value="UniProtKB-UniRule"/>
</dbReference>
<dbReference type="KEGG" id="mpq:ABA45_10070"/>
<dbReference type="PANTHER" id="PTHR11142">
    <property type="entry name" value="PSEUDOURIDYLATE SYNTHASE"/>
    <property type="match status" value="1"/>
</dbReference>
<dbReference type="InterPro" id="IPR020094">
    <property type="entry name" value="TruA/RsuA/RluB/E/F_N"/>
</dbReference>
<evidence type="ECO:0000313" key="9">
    <source>
        <dbReference type="EMBL" id="AKO52713.1"/>
    </source>
</evidence>
<dbReference type="Gene3D" id="3.30.70.580">
    <property type="entry name" value="Pseudouridine synthase I, catalytic domain, N-terminal subdomain"/>
    <property type="match status" value="1"/>
</dbReference>
<evidence type="ECO:0000313" key="10">
    <source>
        <dbReference type="Proteomes" id="UP000036406"/>
    </source>
</evidence>
<dbReference type="PANTHER" id="PTHR11142:SF0">
    <property type="entry name" value="TRNA PSEUDOURIDINE SYNTHASE-LIKE 1"/>
    <property type="match status" value="1"/>
</dbReference>
<dbReference type="CDD" id="cd02570">
    <property type="entry name" value="PseudoU_synth_EcTruA"/>
    <property type="match status" value="1"/>
</dbReference>
<keyword evidence="3 4" id="KW-0413">Isomerase</keyword>
<dbReference type="AlphaFoldDB" id="A0A0H4I4P6"/>
<dbReference type="InterPro" id="IPR020097">
    <property type="entry name" value="PsdUridine_synth_TruA_a/b_dom"/>
</dbReference>
<name>A0A0H4I4P6_9GAMM</name>
<evidence type="ECO:0000256" key="5">
    <source>
        <dbReference type="PIRSR" id="PIRSR001430-1"/>
    </source>
</evidence>